<keyword evidence="3" id="KW-1185">Reference proteome</keyword>
<dbReference type="EMBL" id="LVVM01005334">
    <property type="protein sequence ID" value="OJA10904.1"/>
    <property type="molecule type" value="Genomic_DNA"/>
</dbReference>
<keyword evidence="1" id="KW-0812">Transmembrane</keyword>
<evidence type="ECO:0000256" key="1">
    <source>
        <dbReference type="SAM" id="Phobius"/>
    </source>
</evidence>
<organism evidence="2 3">
    <name type="scientific">Rhizopogon vesiculosus</name>
    <dbReference type="NCBI Taxonomy" id="180088"/>
    <lineage>
        <taxon>Eukaryota</taxon>
        <taxon>Fungi</taxon>
        <taxon>Dikarya</taxon>
        <taxon>Basidiomycota</taxon>
        <taxon>Agaricomycotina</taxon>
        <taxon>Agaricomycetes</taxon>
        <taxon>Agaricomycetidae</taxon>
        <taxon>Boletales</taxon>
        <taxon>Suillineae</taxon>
        <taxon>Rhizopogonaceae</taxon>
        <taxon>Rhizopogon</taxon>
    </lineage>
</organism>
<keyword evidence="1" id="KW-0472">Membrane</keyword>
<evidence type="ECO:0000313" key="2">
    <source>
        <dbReference type="EMBL" id="OJA10904.1"/>
    </source>
</evidence>
<sequence>MSVEALLILRVRKMYNNNKYVLSTLSIFGGAQCAAMSVSAWIIVPSVSFSPTCTVIGTYRGQIYVG</sequence>
<comment type="caution">
    <text evidence="2">The sequence shown here is derived from an EMBL/GenBank/DDBJ whole genome shotgun (WGS) entry which is preliminary data.</text>
</comment>
<dbReference type="Proteomes" id="UP000183567">
    <property type="component" value="Unassembled WGS sequence"/>
</dbReference>
<gene>
    <name evidence="2" type="ORF">AZE42_14022</name>
</gene>
<reference evidence="2 3" key="1">
    <citation type="submission" date="2016-03" db="EMBL/GenBank/DDBJ databases">
        <title>Comparative genomics of the ectomycorrhizal sister species Rhizopogon vinicolor and Rhizopogon vesiculosus (Basidiomycota: Boletales) reveals a divergence of the mating type B locus.</title>
        <authorList>
            <person name="Mujic A.B."/>
            <person name="Kuo A."/>
            <person name="Tritt A."/>
            <person name="Lipzen A."/>
            <person name="Chen C."/>
            <person name="Johnson J."/>
            <person name="Sharma A."/>
            <person name="Barry K."/>
            <person name="Grigoriev I.V."/>
            <person name="Spatafora J.W."/>
        </authorList>
    </citation>
    <scope>NUCLEOTIDE SEQUENCE [LARGE SCALE GENOMIC DNA]</scope>
    <source>
        <strain evidence="2 3">AM-OR11-056</strain>
    </source>
</reference>
<feature type="transmembrane region" description="Helical" evidence="1">
    <location>
        <begin position="20"/>
        <end position="44"/>
    </location>
</feature>
<evidence type="ECO:0000313" key="3">
    <source>
        <dbReference type="Proteomes" id="UP000183567"/>
    </source>
</evidence>
<dbReference type="AlphaFoldDB" id="A0A1J8QC59"/>
<protein>
    <submittedName>
        <fullName evidence="2">Uncharacterized protein</fullName>
    </submittedName>
</protein>
<accession>A0A1J8QC59</accession>
<proteinExistence type="predicted"/>
<dbReference type="OrthoDB" id="2637653at2759"/>
<keyword evidence="1" id="KW-1133">Transmembrane helix</keyword>
<name>A0A1J8QC59_9AGAM</name>